<dbReference type="Gene3D" id="3.10.580.10">
    <property type="entry name" value="CBS-domain"/>
    <property type="match status" value="2"/>
</dbReference>
<dbReference type="SUPFAM" id="SSF54277">
    <property type="entry name" value="CAD &amp; PB1 domains"/>
    <property type="match status" value="1"/>
</dbReference>
<dbReference type="InterPro" id="IPR000644">
    <property type="entry name" value="CBS_dom"/>
</dbReference>
<feature type="region of interest" description="Disordered" evidence="3">
    <location>
        <begin position="1"/>
        <end position="95"/>
    </location>
</feature>
<keyword evidence="4" id="KW-1133">Transmembrane helix</keyword>
<feature type="transmembrane region" description="Helical" evidence="4">
    <location>
        <begin position="641"/>
        <end position="661"/>
    </location>
</feature>
<feature type="compositionally biased region" description="Polar residues" evidence="3">
    <location>
        <begin position="11"/>
        <end position="20"/>
    </location>
</feature>
<evidence type="ECO:0000256" key="4">
    <source>
        <dbReference type="SAM" id="Phobius"/>
    </source>
</evidence>
<dbReference type="PROSITE" id="PS51745">
    <property type="entry name" value="PB1"/>
    <property type="match status" value="1"/>
</dbReference>
<feature type="domain" description="CBS" evidence="5">
    <location>
        <begin position="97"/>
        <end position="158"/>
    </location>
</feature>
<dbReference type="GeneID" id="19400257"/>
<dbReference type="CDD" id="cd17782">
    <property type="entry name" value="CBS_pair_MUG70_2"/>
    <property type="match status" value="1"/>
</dbReference>
<evidence type="ECO:0000259" key="5">
    <source>
        <dbReference type="PROSITE" id="PS51371"/>
    </source>
</evidence>
<dbReference type="RefSeq" id="XP_008022817.1">
    <property type="nucleotide sequence ID" value="XM_008024626.1"/>
</dbReference>
<dbReference type="InterPro" id="IPR000270">
    <property type="entry name" value="PB1_dom"/>
</dbReference>
<protein>
    <recommendedName>
        <fullName evidence="9">CBS-domain-containing protein</fullName>
    </recommendedName>
</protein>
<dbReference type="SMART" id="SM00116">
    <property type="entry name" value="CBS"/>
    <property type="match status" value="4"/>
</dbReference>
<reference evidence="7 8" key="2">
    <citation type="journal article" date="2013" name="PLoS Genet.">
        <title>Comparative genome structure, secondary metabolite, and effector coding capacity across Cochliobolus pathogens.</title>
        <authorList>
            <person name="Condon B.J."/>
            <person name="Leng Y."/>
            <person name="Wu D."/>
            <person name="Bushley K.E."/>
            <person name="Ohm R.A."/>
            <person name="Otillar R."/>
            <person name="Martin J."/>
            <person name="Schackwitz W."/>
            <person name="Grimwood J."/>
            <person name="MohdZainudin N."/>
            <person name="Xue C."/>
            <person name="Wang R."/>
            <person name="Manning V.A."/>
            <person name="Dhillon B."/>
            <person name="Tu Z.J."/>
            <person name="Steffenson B.J."/>
            <person name="Salamov A."/>
            <person name="Sun H."/>
            <person name="Lowry S."/>
            <person name="LaButti K."/>
            <person name="Han J."/>
            <person name="Copeland A."/>
            <person name="Lindquist E."/>
            <person name="Barry K."/>
            <person name="Schmutz J."/>
            <person name="Baker S.E."/>
            <person name="Ciuffetti L.M."/>
            <person name="Grigoriev I.V."/>
            <person name="Zhong S."/>
            <person name="Turgeon B.G."/>
        </authorList>
    </citation>
    <scope>NUCLEOTIDE SEQUENCE [LARGE SCALE GENOMIC DNA]</scope>
    <source>
        <strain evidence="8">28A</strain>
    </source>
</reference>
<dbReference type="InterPro" id="IPR046342">
    <property type="entry name" value="CBS_dom_sf"/>
</dbReference>
<organism evidence="7 8">
    <name type="scientific">Exserohilum turcicum (strain 28A)</name>
    <name type="common">Northern leaf blight fungus</name>
    <name type="synonym">Setosphaeria turcica</name>
    <dbReference type="NCBI Taxonomy" id="671987"/>
    <lineage>
        <taxon>Eukaryota</taxon>
        <taxon>Fungi</taxon>
        <taxon>Dikarya</taxon>
        <taxon>Ascomycota</taxon>
        <taxon>Pezizomycotina</taxon>
        <taxon>Dothideomycetes</taxon>
        <taxon>Pleosporomycetidae</taxon>
        <taxon>Pleosporales</taxon>
        <taxon>Pleosporineae</taxon>
        <taxon>Pleosporaceae</taxon>
        <taxon>Exserohilum</taxon>
    </lineage>
</organism>
<feature type="region of interest" description="Disordered" evidence="3">
    <location>
        <begin position="611"/>
        <end position="630"/>
    </location>
</feature>
<dbReference type="PANTHER" id="PTHR48108:SF26">
    <property type="entry name" value="CBS DOMAIN-CONTAINING PROTEIN DDB_G0289609"/>
    <property type="match status" value="1"/>
</dbReference>
<feature type="region of interest" description="Disordered" evidence="3">
    <location>
        <begin position="578"/>
        <end position="601"/>
    </location>
</feature>
<evidence type="ECO:0008006" key="9">
    <source>
        <dbReference type="Google" id="ProtNLM"/>
    </source>
</evidence>
<evidence type="ECO:0000256" key="3">
    <source>
        <dbReference type="SAM" id="MobiDB-lite"/>
    </source>
</evidence>
<dbReference type="Pfam" id="PF00564">
    <property type="entry name" value="PB1"/>
    <property type="match status" value="1"/>
</dbReference>
<keyword evidence="2" id="KW-0129">CBS domain</keyword>
<dbReference type="STRING" id="671987.R0KPZ9"/>
<evidence type="ECO:0000259" key="6">
    <source>
        <dbReference type="PROSITE" id="PS51745"/>
    </source>
</evidence>
<dbReference type="SUPFAM" id="SSF54631">
    <property type="entry name" value="CBS-domain pair"/>
    <property type="match status" value="2"/>
</dbReference>
<evidence type="ECO:0000313" key="7">
    <source>
        <dbReference type="EMBL" id="EOA89932.1"/>
    </source>
</evidence>
<feature type="domain" description="CBS" evidence="5">
    <location>
        <begin position="333"/>
        <end position="390"/>
    </location>
</feature>
<sequence length="666" mass="72144">MSHTGAMRGTPKSSNRNQPQHLGHSPSAIPRPSGLEHHSHVTQSDAGGSSLSASRAKMSKRDDAIRRKIESDLNKKKTISGRVRPSKKAPPGTVLALKPSPALQIKPSTTVAEAAQLMAAKREDCVLVTDEDDRIAGIFTAKDLAFRVVGNGIKARDVTIEEIMTKNPLCAKTDTSATDALDLMVRKGFRHLPVMDENHDISGILDITKCFYDAMEKLERAYASSRKLYDALEGVQAEMGSSQPQQIIQYVEAIRQKMSGPTLESVLTGLPPTTVSVRTSVKEAAALMKENHTTAVLVQDNGSITGIFTSKDVVLRVIAAGLDPMTCSVVRVMTPHPDFAPVDMSIQSALRKMHDGHYLNLPVMSDAGEIVGMVDVLKLTYATLDQINNISTTDSEGPAWNKFWLSLDNETESMMSGEGGSRHPDHRSYVSHHDRPGLMDRGDSVMPNESASHHGEDSPPPSHVASIPPTHIEDMPFPFKFKAPSGRVHRLQVVISAGIEELITNVANKLGSEVETLGGIPSFEGGKLSRAGFALSYLDNEGDTISITTNDDLVEAVSLSRMAHREKVDLFVHHPDKAPMSAEVNPQPALSKPPTPPESTLRERKQFFDDDVEDTPRSRGRHQPAPVSQQPEIIAGVPNDLLLPGAIGVLAVVIVGVFVLGRASNR</sequence>
<feature type="region of interest" description="Disordered" evidence="3">
    <location>
        <begin position="412"/>
        <end position="469"/>
    </location>
</feature>
<keyword evidence="1" id="KW-0677">Repeat</keyword>
<dbReference type="InterPro" id="IPR053793">
    <property type="entry name" value="PB1-like"/>
</dbReference>
<dbReference type="Proteomes" id="UP000016935">
    <property type="component" value="Unassembled WGS sequence"/>
</dbReference>
<feature type="compositionally biased region" description="Polar residues" evidence="3">
    <location>
        <begin position="41"/>
        <end position="53"/>
    </location>
</feature>
<evidence type="ECO:0000256" key="2">
    <source>
        <dbReference type="PROSITE-ProRule" id="PRU00703"/>
    </source>
</evidence>
<keyword evidence="4" id="KW-0472">Membrane</keyword>
<feature type="compositionally biased region" description="Basic residues" evidence="3">
    <location>
        <begin position="76"/>
        <end position="87"/>
    </location>
</feature>
<feature type="compositionally biased region" description="Basic and acidic residues" evidence="3">
    <location>
        <begin position="420"/>
        <end position="443"/>
    </location>
</feature>
<proteinExistence type="predicted"/>
<dbReference type="eggNOG" id="ENOG502QVK2">
    <property type="taxonomic scope" value="Eukaryota"/>
</dbReference>
<dbReference type="CDD" id="cd17781">
    <property type="entry name" value="CBS_pair_MUG70_1"/>
    <property type="match status" value="1"/>
</dbReference>
<dbReference type="EMBL" id="KB908504">
    <property type="protein sequence ID" value="EOA89932.1"/>
    <property type="molecule type" value="Genomic_DNA"/>
</dbReference>
<dbReference type="AlphaFoldDB" id="R0KPZ9"/>
<evidence type="ECO:0000313" key="8">
    <source>
        <dbReference type="Proteomes" id="UP000016935"/>
    </source>
</evidence>
<feature type="compositionally biased region" description="Basic and acidic residues" evidence="3">
    <location>
        <begin position="59"/>
        <end position="75"/>
    </location>
</feature>
<dbReference type="OrthoDB" id="418595at2759"/>
<dbReference type="InterPro" id="IPR051462">
    <property type="entry name" value="CBS_domain-containing"/>
</dbReference>
<dbReference type="SMART" id="SM00666">
    <property type="entry name" value="PB1"/>
    <property type="match status" value="1"/>
</dbReference>
<dbReference type="PANTHER" id="PTHR48108">
    <property type="entry name" value="CBS DOMAIN-CONTAINING PROTEIN CBSX2, CHLOROPLASTIC"/>
    <property type="match status" value="1"/>
</dbReference>
<evidence type="ECO:0000256" key="1">
    <source>
        <dbReference type="ARBA" id="ARBA00022737"/>
    </source>
</evidence>
<keyword evidence="4" id="KW-0812">Transmembrane</keyword>
<reference evidence="7 8" key="1">
    <citation type="journal article" date="2012" name="PLoS Pathog.">
        <title>Diverse lifestyles and strategies of plant pathogenesis encoded in the genomes of eighteen Dothideomycetes fungi.</title>
        <authorList>
            <person name="Ohm R.A."/>
            <person name="Feau N."/>
            <person name="Henrissat B."/>
            <person name="Schoch C.L."/>
            <person name="Horwitz B.A."/>
            <person name="Barry K.W."/>
            <person name="Condon B.J."/>
            <person name="Copeland A.C."/>
            <person name="Dhillon B."/>
            <person name="Glaser F."/>
            <person name="Hesse C.N."/>
            <person name="Kosti I."/>
            <person name="LaButti K."/>
            <person name="Lindquist E.A."/>
            <person name="Lucas S."/>
            <person name="Salamov A.A."/>
            <person name="Bradshaw R.E."/>
            <person name="Ciuffetti L."/>
            <person name="Hamelin R.C."/>
            <person name="Kema G.H.J."/>
            <person name="Lawrence C."/>
            <person name="Scott J.A."/>
            <person name="Spatafora J.W."/>
            <person name="Turgeon B.G."/>
            <person name="de Wit P.J.G.M."/>
            <person name="Zhong S."/>
            <person name="Goodwin S.B."/>
            <person name="Grigoriev I.V."/>
        </authorList>
    </citation>
    <scope>NUCLEOTIDE SEQUENCE [LARGE SCALE GENOMIC DNA]</scope>
    <source>
        <strain evidence="8">28A</strain>
    </source>
</reference>
<dbReference type="HOGENOM" id="CLU_009026_1_0_1"/>
<feature type="domain" description="PB1" evidence="6">
    <location>
        <begin position="474"/>
        <end position="575"/>
    </location>
</feature>
<keyword evidence="8" id="KW-1185">Reference proteome</keyword>
<gene>
    <name evidence="7" type="ORF">SETTUDRAFT_167648</name>
</gene>
<feature type="domain" description="CBS" evidence="5">
    <location>
        <begin position="267"/>
        <end position="324"/>
    </location>
</feature>
<accession>R0KPZ9</accession>
<dbReference type="PROSITE" id="PS51371">
    <property type="entry name" value="CBS"/>
    <property type="match status" value="4"/>
</dbReference>
<dbReference type="Pfam" id="PF00571">
    <property type="entry name" value="CBS"/>
    <property type="match status" value="4"/>
</dbReference>
<name>R0KPZ9_EXST2</name>
<dbReference type="CDD" id="cd06409">
    <property type="entry name" value="PB1_MUG70"/>
    <property type="match status" value="1"/>
</dbReference>
<feature type="domain" description="CBS" evidence="5">
    <location>
        <begin position="164"/>
        <end position="220"/>
    </location>
</feature>